<dbReference type="Proteomes" id="UP000272464">
    <property type="component" value="Unassembled WGS sequence"/>
</dbReference>
<dbReference type="OrthoDB" id="9815750at2"/>
<dbReference type="InterPro" id="IPR005467">
    <property type="entry name" value="His_kinase_dom"/>
</dbReference>
<dbReference type="InterPro" id="IPR000700">
    <property type="entry name" value="PAS-assoc_C"/>
</dbReference>
<dbReference type="SMART" id="SM00091">
    <property type="entry name" value="PAS"/>
    <property type="match status" value="6"/>
</dbReference>
<dbReference type="Pfam" id="PF08448">
    <property type="entry name" value="PAS_4"/>
    <property type="match status" value="1"/>
</dbReference>
<feature type="domain" description="PAC" evidence="17">
    <location>
        <begin position="589"/>
        <end position="640"/>
    </location>
</feature>
<dbReference type="InterPro" id="IPR013656">
    <property type="entry name" value="PAS_4"/>
</dbReference>
<feature type="domain" description="PAC" evidence="17">
    <location>
        <begin position="206"/>
        <end position="258"/>
    </location>
</feature>
<accession>A0A433X626</accession>
<comment type="catalytic activity">
    <reaction evidence="1">
        <text>ATP + protein L-histidine = ADP + protein N-phospho-L-histidine.</text>
        <dbReference type="EC" id="2.7.13.3"/>
    </reaction>
</comment>
<dbReference type="SMART" id="SM00387">
    <property type="entry name" value="HATPase_c"/>
    <property type="match status" value="1"/>
</dbReference>
<keyword evidence="9" id="KW-0902">Two-component regulatory system</keyword>
<proteinExistence type="inferred from homology"/>
<name>A0A433X626_9BACL</name>
<dbReference type="SUPFAM" id="SSF55874">
    <property type="entry name" value="ATPase domain of HSP90 chaperone/DNA topoisomerase II/histidine kinase"/>
    <property type="match status" value="1"/>
</dbReference>
<dbReference type="InterPro" id="IPR000014">
    <property type="entry name" value="PAS"/>
</dbReference>
<dbReference type="InterPro" id="IPR036890">
    <property type="entry name" value="HATPase_C_sf"/>
</dbReference>
<dbReference type="PANTHER" id="PTHR45339:SF1">
    <property type="entry name" value="HYBRID SIGNAL TRANSDUCTION HISTIDINE KINASE J"/>
    <property type="match status" value="1"/>
</dbReference>
<evidence type="ECO:0000313" key="18">
    <source>
        <dbReference type="EMBL" id="RUT29492.1"/>
    </source>
</evidence>
<dbReference type="Gene3D" id="1.10.287.130">
    <property type="match status" value="1"/>
</dbReference>
<reference evidence="18 19" key="1">
    <citation type="submission" date="2018-12" db="EMBL/GenBank/DDBJ databases">
        <authorList>
            <person name="Sun L."/>
            <person name="Chen Z."/>
        </authorList>
    </citation>
    <scope>NUCLEOTIDE SEQUENCE [LARGE SCALE GENOMIC DNA]</scope>
    <source>
        <strain evidence="18 19">3-5-3</strain>
    </source>
</reference>
<evidence type="ECO:0000256" key="7">
    <source>
        <dbReference type="ARBA" id="ARBA00022777"/>
    </source>
</evidence>
<dbReference type="GO" id="GO:0000155">
    <property type="term" value="F:phosphorelay sensor kinase activity"/>
    <property type="evidence" value="ECO:0007669"/>
    <property type="project" value="InterPro"/>
</dbReference>
<comment type="caution">
    <text evidence="18">The sequence shown here is derived from an EMBL/GenBank/DDBJ whole genome shotgun (WGS) entry which is preliminary data.</text>
</comment>
<dbReference type="Pfam" id="PF08447">
    <property type="entry name" value="PAS_3"/>
    <property type="match status" value="2"/>
</dbReference>
<dbReference type="NCBIfam" id="TIGR00229">
    <property type="entry name" value="sensory_box"/>
    <property type="match status" value="5"/>
</dbReference>
<keyword evidence="19" id="KW-1185">Reference proteome</keyword>
<dbReference type="SMART" id="SM00448">
    <property type="entry name" value="REC"/>
    <property type="match status" value="1"/>
</dbReference>
<dbReference type="PROSITE" id="PS50109">
    <property type="entry name" value="HIS_KIN"/>
    <property type="match status" value="1"/>
</dbReference>
<evidence type="ECO:0000256" key="3">
    <source>
        <dbReference type="ARBA" id="ARBA00012438"/>
    </source>
</evidence>
<evidence type="ECO:0000256" key="11">
    <source>
        <dbReference type="ARBA" id="ARBA00068150"/>
    </source>
</evidence>
<dbReference type="PROSITE" id="PS50110">
    <property type="entry name" value="RESPONSE_REGULATORY"/>
    <property type="match status" value="1"/>
</dbReference>
<dbReference type="Gene3D" id="2.10.70.100">
    <property type="match status" value="1"/>
</dbReference>
<dbReference type="InterPro" id="IPR036097">
    <property type="entry name" value="HisK_dim/P_sf"/>
</dbReference>
<dbReference type="PROSITE" id="PS50113">
    <property type="entry name" value="PAC"/>
    <property type="match status" value="6"/>
</dbReference>
<dbReference type="FunFam" id="3.30.565.10:FF:000010">
    <property type="entry name" value="Sensor histidine kinase RcsC"/>
    <property type="match status" value="1"/>
</dbReference>
<evidence type="ECO:0000256" key="4">
    <source>
        <dbReference type="ARBA" id="ARBA00022553"/>
    </source>
</evidence>
<feature type="domain" description="PAC" evidence="17">
    <location>
        <begin position="463"/>
        <end position="516"/>
    </location>
</feature>
<dbReference type="CDD" id="cd17546">
    <property type="entry name" value="REC_hyHK_CKI1_RcsC-like"/>
    <property type="match status" value="1"/>
</dbReference>
<dbReference type="InterPro" id="IPR001789">
    <property type="entry name" value="Sig_transdc_resp-reg_receiver"/>
</dbReference>
<dbReference type="GO" id="GO:0005524">
    <property type="term" value="F:ATP binding"/>
    <property type="evidence" value="ECO:0007669"/>
    <property type="project" value="UniProtKB-KW"/>
</dbReference>
<dbReference type="PRINTS" id="PR00344">
    <property type="entry name" value="BCTRLSENSOR"/>
</dbReference>
<evidence type="ECO:0000256" key="13">
    <source>
        <dbReference type="PROSITE-ProRule" id="PRU00169"/>
    </source>
</evidence>
<feature type="domain" description="PAC" evidence="17">
    <location>
        <begin position="719"/>
        <end position="771"/>
    </location>
</feature>
<evidence type="ECO:0000256" key="10">
    <source>
        <dbReference type="ARBA" id="ARBA00064003"/>
    </source>
</evidence>
<evidence type="ECO:0000256" key="5">
    <source>
        <dbReference type="ARBA" id="ARBA00022679"/>
    </source>
</evidence>
<dbReference type="Gene3D" id="3.40.50.2300">
    <property type="match status" value="1"/>
</dbReference>
<dbReference type="SUPFAM" id="SSF55785">
    <property type="entry name" value="PYP-like sensor domain (PAS domain)"/>
    <property type="match status" value="6"/>
</dbReference>
<keyword evidence="4 13" id="KW-0597">Phosphoprotein</keyword>
<evidence type="ECO:0000259" key="16">
    <source>
        <dbReference type="PROSITE" id="PS50112"/>
    </source>
</evidence>
<comment type="similarity">
    <text evidence="2">In the N-terminal section; belongs to the phytochrome family.</text>
</comment>
<keyword evidence="8" id="KW-0067">ATP-binding</keyword>
<dbReference type="Gene3D" id="3.30.450.20">
    <property type="entry name" value="PAS domain"/>
    <property type="match status" value="6"/>
</dbReference>
<dbReference type="InterPro" id="IPR011006">
    <property type="entry name" value="CheY-like_superfamily"/>
</dbReference>
<dbReference type="InterPro" id="IPR013655">
    <property type="entry name" value="PAS_fold_3"/>
</dbReference>
<dbReference type="InterPro" id="IPR001610">
    <property type="entry name" value="PAC"/>
</dbReference>
<dbReference type="CDD" id="cd00082">
    <property type="entry name" value="HisKA"/>
    <property type="match status" value="1"/>
</dbReference>
<dbReference type="SUPFAM" id="SSF47384">
    <property type="entry name" value="Homodimeric domain of signal transducing histidine kinase"/>
    <property type="match status" value="1"/>
</dbReference>
<dbReference type="EC" id="2.7.13.3" evidence="3"/>
<evidence type="ECO:0000256" key="1">
    <source>
        <dbReference type="ARBA" id="ARBA00000085"/>
    </source>
</evidence>
<dbReference type="RefSeq" id="WP_127199877.1">
    <property type="nucleotide sequence ID" value="NZ_RZNX01000006.1"/>
</dbReference>
<dbReference type="SUPFAM" id="SSF52172">
    <property type="entry name" value="CheY-like"/>
    <property type="match status" value="1"/>
</dbReference>
<evidence type="ECO:0000256" key="12">
    <source>
        <dbReference type="ARBA" id="ARBA00074306"/>
    </source>
</evidence>
<dbReference type="Pfam" id="PF02518">
    <property type="entry name" value="HATPase_c"/>
    <property type="match status" value="1"/>
</dbReference>
<dbReference type="Pfam" id="PF00072">
    <property type="entry name" value="Response_reg"/>
    <property type="match status" value="1"/>
</dbReference>
<dbReference type="AlphaFoldDB" id="A0A433X626"/>
<keyword evidence="7" id="KW-0418">Kinase</keyword>
<evidence type="ECO:0000256" key="2">
    <source>
        <dbReference type="ARBA" id="ARBA00006402"/>
    </source>
</evidence>
<dbReference type="FunFam" id="1.10.287.130:FF:000002">
    <property type="entry name" value="Two-component osmosensing histidine kinase"/>
    <property type="match status" value="1"/>
</dbReference>
<sequence length="1168" mass="132424">MMDHKNELLKQLIVEGSTYQSLYENHPDAICVLDVNGYYIKANPAAQRLTGYTLERFRDTPAHRLFNNNGDTLRSYYLNKALQGETNSFELNFTRLDGQILDLDVTYVPITAEGEVVGVHSIFKDVTLTKEMQRRLMESDKLYQVLTNDAKDVIAFATLTGICLSISPAIHNVIGYTPEELVGTQLKELFADKGTWENKDLIASTGILTGRLRHANGSEVWVEASIQKVQDSGTQADKLLIIARNITPRMQAEMHLRRSEQSLTRAQKIAHIGSWEWDVQQQRFTCSNEFTRIYEQDFSQFSSPFEEWLKVIHPDDKLMITEALEAVSSKAVQSFELEFRVIGIGDKDKVLFSQTDIELDETGRIRRMFGIVQDITDRNQMERRLRESEKQYRLISENSLDLISKHKSDEKSTYSYASPACITLLGYQPEELVGTSAFDYFHPEDVKVVQDYLSVQLQFHSEYTVTYRIRRKDGVYIWFESTGRYTFDDMTGEILEVVAVSRDVTERKNGERSLQESQQRYKSLFEYSPSAVYSLDLKGNYVTLNSNLEVLSGYSKEELLGMNFSQIISSSELSKTVNYFQLSMKGKPQSYETTILHKDGTPVELNVTNVPIIVDQHIVGVYGIATDITERKRYIEQIEKLSYQHSLILNSVSEGIYGLDEEGKTIFVNPAASQMLGYDIAEFIGTDNHQLIHHSRSDGSPYPVDECLIHQTFRDGRPRTVNEEVFWRKDGSSFLVNYRATPLYDREQIVGVVVVFNDITNEREIVRAKESAERATRAKSEFLAMMSHEIRTPLNGIIGMTDLLLETQLQEEQREYADIISDSGRALLGILNDVLDFSKVEAGKMALDYDWFDLSASLTSVIDLFTPAAMEKNISLTWWIDPAIPRTIRSDSSRLRQILINLVSNALKFTDTGSITISVHRIPAVAGPSLLLEFRISDTGIGIAEDKIDRLFQTFSQLHPVINRKYGGTGLGLAICKRMVELMGGSISAESQEGVGSTFSFTLISHDEELTLQEKACEGDLAKIVPSDGEPESEDWLQFKELKVLIAEDHPVNGQIFVQMLGRIGITADVAHNGVEVVEEVSRKRYDMIFMDIKMPVMDGIKAARIIRQVVPQGDKPIIIALAAQADYDDIQLGLTSGIEDYIRKPFKLQDIKAKLIEWSSALEERRR</sequence>
<dbReference type="InterPro" id="IPR003661">
    <property type="entry name" value="HisK_dim/P_dom"/>
</dbReference>
<dbReference type="CDD" id="cd00130">
    <property type="entry name" value="PAS"/>
    <property type="match status" value="5"/>
</dbReference>
<feature type="domain" description="PAC" evidence="17">
    <location>
        <begin position="87"/>
        <end position="138"/>
    </location>
</feature>
<protein>
    <recommendedName>
        <fullName evidence="12">Circadian input-output histidine kinase CikA</fullName>
        <ecNumber evidence="3">2.7.13.3</ecNumber>
    </recommendedName>
    <alternativeName>
        <fullName evidence="11">Sensory/regulatory protein RpfC</fullName>
    </alternativeName>
</protein>
<keyword evidence="6" id="KW-0547">Nucleotide-binding</keyword>
<dbReference type="SMART" id="SM00388">
    <property type="entry name" value="HisKA"/>
    <property type="match status" value="1"/>
</dbReference>
<dbReference type="Pfam" id="PF13426">
    <property type="entry name" value="PAS_9"/>
    <property type="match status" value="3"/>
</dbReference>
<dbReference type="EMBL" id="RZNX01000006">
    <property type="protein sequence ID" value="RUT29492.1"/>
    <property type="molecule type" value="Genomic_DNA"/>
</dbReference>
<dbReference type="PANTHER" id="PTHR45339">
    <property type="entry name" value="HYBRID SIGNAL TRANSDUCTION HISTIDINE KINASE J"/>
    <property type="match status" value="1"/>
</dbReference>
<feature type="domain" description="PAS" evidence="16">
    <location>
        <begin position="139"/>
        <end position="190"/>
    </location>
</feature>
<feature type="domain" description="PAS" evidence="16">
    <location>
        <begin position="15"/>
        <end position="85"/>
    </location>
</feature>
<dbReference type="InterPro" id="IPR035965">
    <property type="entry name" value="PAS-like_dom_sf"/>
</dbReference>
<evidence type="ECO:0000259" key="17">
    <source>
        <dbReference type="PROSITE" id="PS50113"/>
    </source>
</evidence>
<keyword evidence="5" id="KW-0808">Transferase</keyword>
<gene>
    <name evidence="18" type="ORF">EJP77_14000</name>
</gene>
<feature type="domain" description="PAS" evidence="16">
    <location>
        <begin position="517"/>
        <end position="587"/>
    </location>
</feature>
<feature type="domain" description="Histidine kinase" evidence="14">
    <location>
        <begin position="785"/>
        <end position="1007"/>
    </location>
</feature>
<evidence type="ECO:0000256" key="6">
    <source>
        <dbReference type="ARBA" id="ARBA00022741"/>
    </source>
</evidence>
<evidence type="ECO:0000256" key="9">
    <source>
        <dbReference type="ARBA" id="ARBA00023012"/>
    </source>
</evidence>
<feature type="domain" description="PAS" evidence="16">
    <location>
        <begin position="409"/>
        <end position="460"/>
    </location>
</feature>
<evidence type="ECO:0000259" key="14">
    <source>
        <dbReference type="PROSITE" id="PS50109"/>
    </source>
</evidence>
<organism evidence="18 19">
    <name type="scientific">Paenibacillus zeisoli</name>
    <dbReference type="NCBI Taxonomy" id="2496267"/>
    <lineage>
        <taxon>Bacteria</taxon>
        <taxon>Bacillati</taxon>
        <taxon>Bacillota</taxon>
        <taxon>Bacilli</taxon>
        <taxon>Bacillales</taxon>
        <taxon>Paenibacillaceae</taxon>
        <taxon>Paenibacillus</taxon>
    </lineage>
</organism>
<dbReference type="InterPro" id="IPR003594">
    <property type="entry name" value="HATPase_dom"/>
</dbReference>
<evidence type="ECO:0000313" key="19">
    <source>
        <dbReference type="Proteomes" id="UP000272464"/>
    </source>
</evidence>
<comment type="subunit">
    <text evidence="10">At low DSF concentrations, interacts with RpfF.</text>
</comment>
<dbReference type="Pfam" id="PF00512">
    <property type="entry name" value="HisKA"/>
    <property type="match status" value="1"/>
</dbReference>
<evidence type="ECO:0000256" key="8">
    <source>
        <dbReference type="ARBA" id="ARBA00022840"/>
    </source>
</evidence>
<dbReference type="PROSITE" id="PS50112">
    <property type="entry name" value="PAS"/>
    <property type="match status" value="5"/>
</dbReference>
<feature type="domain" description="Response regulatory" evidence="15">
    <location>
        <begin position="1043"/>
        <end position="1160"/>
    </location>
</feature>
<feature type="domain" description="PAS" evidence="16">
    <location>
        <begin position="648"/>
        <end position="693"/>
    </location>
</feature>
<feature type="domain" description="PAC" evidence="17">
    <location>
        <begin position="335"/>
        <end position="387"/>
    </location>
</feature>
<dbReference type="InterPro" id="IPR004358">
    <property type="entry name" value="Sig_transdc_His_kin-like_C"/>
</dbReference>
<feature type="modified residue" description="4-aspartylphosphate" evidence="13">
    <location>
        <position position="1092"/>
    </location>
</feature>
<evidence type="ECO:0000259" key="15">
    <source>
        <dbReference type="PROSITE" id="PS50110"/>
    </source>
</evidence>
<dbReference type="Gene3D" id="3.30.565.10">
    <property type="entry name" value="Histidine kinase-like ATPase, C-terminal domain"/>
    <property type="match status" value="1"/>
</dbReference>
<dbReference type="SMART" id="SM00086">
    <property type="entry name" value="PAC"/>
    <property type="match status" value="6"/>
</dbReference>
<dbReference type="CDD" id="cd16922">
    <property type="entry name" value="HATPase_EvgS-ArcB-TorS-like"/>
    <property type="match status" value="1"/>
</dbReference>